<proteinExistence type="predicted"/>
<dbReference type="Proteomes" id="UP000094426">
    <property type="component" value="Unassembled WGS sequence"/>
</dbReference>
<protein>
    <submittedName>
        <fullName evidence="1">Uncharacterized protein</fullName>
    </submittedName>
</protein>
<accession>A0A1E2SL40</accession>
<dbReference type="EMBL" id="LNZG01000013">
    <property type="protein sequence ID" value="ODA90358.1"/>
    <property type="molecule type" value="Genomic_DNA"/>
</dbReference>
<gene>
    <name evidence="1" type="ORF">ATY41_10260</name>
</gene>
<reference evidence="1 2" key="1">
    <citation type="submission" date="2015-11" db="EMBL/GenBank/DDBJ databases">
        <authorList>
            <person name="Zhang Y."/>
            <person name="Guo Z."/>
        </authorList>
    </citation>
    <scope>NUCLEOTIDE SEQUENCE [LARGE SCALE GENOMIC DNA]</scope>
    <source>
        <strain evidence="2">gdw1</strain>
    </source>
</reference>
<dbReference type="AlphaFoldDB" id="A0A1E2SL40"/>
<name>A0A1E2SL40_LEIXY</name>
<evidence type="ECO:0000313" key="2">
    <source>
        <dbReference type="Proteomes" id="UP000094426"/>
    </source>
</evidence>
<sequence>MLSGDIYSTDSALGMVYLREDGNVYLENVTMINAPAGVTFKQVSGGLDTGNGAVMVGAIATDGTPYFSYGSSTFAHSSNVPASTSTVNGIWFLGDEGQVYGGGGAHIAAPADVSFTSISASQNPVTGTWMVAGVTADGSAYVSESMGDFSKAPVTDVEESAIGMAFLSSDGDVYTRTGTKIAAPAGVKFKELTGTINSGNQAWMLGAIATDGTPYSSYNSAAFAKNNTLASAESSANGMFFLGADGQVYSGSGVKVAAPAGVSFKSISASVHPLSGAWEVGGTATDGKSYT</sequence>
<organism evidence="1 2">
    <name type="scientific">Leifsonia xyli subsp. xyli</name>
    <dbReference type="NCBI Taxonomy" id="59736"/>
    <lineage>
        <taxon>Bacteria</taxon>
        <taxon>Bacillati</taxon>
        <taxon>Actinomycetota</taxon>
        <taxon>Actinomycetes</taxon>
        <taxon>Micrococcales</taxon>
        <taxon>Microbacteriaceae</taxon>
        <taxon>Leifsonia</taxon>
    </lineage>
</organism>
<evidence type="ECO:0000313" key="1">
    <source>
        <dbReference type="EMBL" id="ODA90358.1"/>
    </source>
</evidence>
<comment type="caution">
    <text evidence="1">The sequence shown here is derived from an EMBL/GenBank/DDBJ whole genome shotgun (WGS) entry which is preliminary data.</text>
</comment>